<keyword evidence="1" id="KW-0472">Membrane</keyword>
<protein>
    <submittedName>
        <fullName evidence="2">Uncharacterized protein</fullName>
    </submittedName>
</protein>
<name>A0A934KPJ5_9BACT</name>
<dbReference type="EMBL" id="JAEKNN010000025">
    <property type="protein sequence ID" value="MBJ7608867.1"/>
    <property type="molecule type" value="Genomic_DNA"/>
</dbReference>
<evidence type="ECO:0000256" key="1">
    <source>
        <dbReference type="SAM" id="Phobius"/>
    </source>
</evidence>
<evidence type="ECO:0000313" key="3">
    <source>
        <dbReference type="Proteomes" id="UP000614410"/>
    </source>
</evidence>
<sequence>MITGLPRKAADAAEHMTVVAVVPTPRRTRHVLIAVWLAAVLVFGGLTAYSRAVSAPLADPDPAYQRPGFLDVIPAYAAPPLGVNLPVPHARSVVFFTRPQLEQDLLSSVGADASLQSAARMVVVVCGPGAAATSAGSIAVVAQDVTCPAAGLYKMRSPRDGGAPVGYAIVSSSGMVRYSTLDPEVTRLLDEVELMTRGVS</sequence>
<reference evidence="2 3" key="1">
    <citation type="submission" date="2020-10" db="EMBL/GenBank/DDBJ databases">
        <title>Ca. Dormibacterota MAGs.</title>
        <authorList>
            <person name="Montgomery K."/>
        </authorList>
    </citation>
    <scope>NUCLEOTIDE SEQUENCE [LARGE SCALE GENOMIC DNA]</scope>
    <source>
        <strain evidence="2">Mitchell_Peninsula_5</strain>
    </source>
</reference>
<comment type="caution">
    <text evidence="2">The sequence shown here is derived from an EMBL/GenBank/DDBJ whole genome shotgun (WGS) entry which is preliminary data.</text>
</comment>
<dbReference type="AlphaFoldDB" id="A0A934KPJ5"/>
<keyword evidence="1" id="KW-0812">Transmembrane</keyword>
<proteinExistence type="predicted"/>
<dbReference type="Proteomes" id="UP000614410">
    <property type="component" value="Unassembled WGS sequence"/>
</dbReference>
<accession>A0A934KPJ5</accession>
<gene>
    <name evidence="2" type="ORF">JF887_05485</name>
</gene>
<evidence type="ECO:0000313" key="2">
    <source>
        <dbReference type="EMBL" id="MBJ7608867.1"/>
    </source>
</evidence>
<feature type="transmembrane region" description="Helical" evidence="1">
    <location>
        <begin position="31"/>
        <end position="49"/>
    </location>
</feature>
<organism evidence="2 3">
    <name type="scientific">Candidatus Amunia macphersoniae</name>
    <dbReference type="NCBI Taxonomy" id="3127014"/>
    <lineage>
        <taxon>Bacteria</taxon>
        <taxon>Bacillati</taxon>
        <taxon>Candidatus Dormiibacterota</taxon>
        <taxon>Candidatus Dormibacteria</taxon>
        <taxon>Candidatus Aeolococcales</taxon>
        <taxon>Candidatus Aeolococcaceae</taxon>
        <taxon>Candidatus Amunia</taxon>
    </lineage>
</organism>
<keyword evidence="1" id="KW-1133">Transmembrane helix</keyword>